<gene>
    <name evidence="2" type="ORF">A3K92_06565</name>
</gene>
<dbReference type="KEGG" id="tgg:A3K92_06565"/>
<evidence type="ECO:0000313" key="3">
    <source>
        <dbReference type="Proteomes" id="UP000250134"/>
    </source>
</evidence>
<proteinExistence type="predicted"/>
<sequence length="108" mass="12280">MSSALQKLREFVEYVEKKAKEAPYGLDPQEVTLIWLNFEQLKALAENDMNDINISDLISLEAKFNTILAEAQSRFKIHKKQVECRWLKYLCALLIGGGLLGLVIKLLG</sequence>
<dbReference type="RefSeq" id="WP_088885507.1">
    <property type="nucleotide sequence ID" value="NZ_CP014855.1"/>
</dbReference>
<keyword evidence="1" id="KW-0812">Transmembrane</keyword>
<dbReference type="EMBL" id="CP014855">
    <property type="protein sequence ID" value="ASJ01168.1"/>
    <property type="molecule type" value="Genomic_DNA"/>
</dbReference>
<protein>
    <submittedName>
        <fullName evidence="2">Uncharacterized protein</fullName>
    </submittedName>
</protein>
<feature type="transmembrane region" description="Helical" evidence="1">
    <location>
        <begin position="86"/>
        <end position="107"/>
    </location>
</feature>
<dbReference type="GeneID" id="33332199"/>
<accession>A0A2Z2MGS0</accession>
<dbReference type="AlphaFoldDB" id="A0A2Z2MGS0"/>
<evidence type="ECO:0000313" key="2">
    <source>
        <dbReference type="EMBL" id="ASJ01168.1"/>
    </source>
</evidence>
<keyword evidence="1" id="KW-1133">Transmembrane helix</keyword>
<keyword evidence="1" id="KW-0472">Membrane</keyword>
<reference evidence="2 3" key="1">
    <citation type="submission" date="2016-03" db="EMBL/GenBank/DDBJ databases">
        <title>Complete genome sequence of Thermococcus gorgonarius.</title>
        <authorList>
            <person name="Oger P.M."/>
        </authorList>
    </citation>
    <scope>NUCLEOTIDE SEQUENCE [LARGE SCALE GENOMIC DNA]</scope>
    <source>
        <strain evidence="2 3">W-12</strain>
    </source>
</reference>
<name>A0A2Z2MGS0_THEGO</name>
<dbReference type="Proteomes" id="UP000250134">
    <property type="component" value="Chromosome"/>
</dbReference>
<organism evidence="2 3">
    <name type="scientific">Thermococcus gorgonarius</name>
    <dbReference type="NCBI Taxonomy" id="71997"/>
    <lineage>
        <taxon>Archaea</taxon>
        <taxon>Methanobacteriati</taxon>
        <taxon>Methanobacteriota</taxon>
        <taxon>Thermococci</taxon>
        <taxon>Thermococcales</taxon>
        <taxon>Thermococcaceae</taxon>
        <taxon>Thermococcus</taxon>
    </lineage>
</organism>
<evidence type="ECO:0000256" key="1">
    <source>
        <dbReference type="SAM" id="Phobius"/>
    </source>
</evidence>
<keyword evidence="3" id="KW-1185">Reference proteome</keyword>